<keyword evidence="3" id="KW-1185">Reference proteome</keyword>
<feature type="region of interest" description="Disordered" evidence="1">
    <location>
        <begin position="52"/>
        <end position="84"/>
    </location>
</feature>
<feature type="compositionally biased region" description="Basic and acidic residues" evidence="1">
    <location>
        <begin position="72"/>
        <end position="84"/>
    </location>
</feature>
<gene>
    <name evidence="2" type="ORF">D9613_006398</name>
</gene>
<evidence type="ECO:0000256" key="1">
    <source>
        <dbReference type="SAM" id="MobiDB-lite"/>
    </source>
</evidence>
<proteinExistence type="predicted"/>
<feature type="compositionally biased region" description="Pro residues" evidence="1">
    <location>
        <begin position="61"/>
        <end position="71"/>
    </location>
</feature>
<accession>A0A8H4QUN3</accession>
<protein>
    <submittedName>
        <fullName evidence="2">Uncharacterized protein</fullName>
    </submittedName>
</protein>
<comment type="caution">
    <text evidence="2">The sequence shown here is derived from an EMBL/GenBank/DDBJ whole genome shotgun (WGS) entry which is preliminary data.</text>
</comment>
<dbReference type="Proteomes" id="UP000521872">
    <property type="component" value="Unassembled WGS sequence"/>
</dbReference>
<reference evidence="2 3" key="1">
    <citation type="submission" date="2019-12" db="EMBL/GenBank/DDBJ databases">
        <authorList>
            <person name="Floudas D."/>
            <person name="Bentzer J."/>
            <person name="Ahren D."/>
            <person name="Johansson T."/>
            <person name="Persson P."/>
            <person name="Tunlid A."/>
        </authorList>
    </citation>
    <scope>NUCLEOTIDE SEQUENCE [LARGE SCALE GENOMIC DNA]</scope>
    <source>
        <strain evidence="2 3">CBS 102.39</strain>
    </source>
</reference>
<evidence type="ECO:0000313" key="3">
    <source>
        <dbReference type="Proteomes" id="UP000521872"/>
    </source>
</evidence>
<organism evidence="2 3">
    <name type="scientific">Agrocybe pediades</name>
    <dbReference type="NCBI Taxonomy" id="84607"/>
    <lineage>
        <taxon>Eukaryota</taxon>
        <taxon>Fungi</taxon>
        <taxon>Dikarya</taxon>
        <taxon>Basidiomycota</taxon>
        <taxon>Agaricomycotina</taxon>
        <taxon>Agaricomycetes</taxon>
        <taxon>Agaricomycetidae</taxon>
        <taxon>Agaricales</taxon>
        <taxon>Agaricineae</taxon>
        <taxon>Strophariaceae</taxon>
        <taxon>Agrocybe</taxon>
    </lineage>
</organism>
<dbReference type="EMBL" id="JAACJL010000030">
    <property type="protein sequence ID" value="KAF4617810.1"/>
    <property type="molecule type" value="Genomic_DNA"/>
</dbReference>
<sequence>MGDSVIKSRIQVLNNDYNATEIRSGLSRRRGTRVKIDSRIPQKQAMKLSYKIGASTRPPSLSGPPPLPSDDPPQHGHEWALGKA</sequence>
<dbReference type="AlphaFoldDB" id="A0A8H4QUN3"/>
<name>A0A8H4QUN3_9AGAR</name>
<evidence type="ECO:0000313" key="2">
    <source>
        <dbReference type="EMBL" id="KAF4617810.1"/>
    </source>
</evidence>